<dbReference type="Gene3D" id="1.10.10.10">
    <property type="entry name" value="Winged helix-like DNA-binding domain superfamily/Winged helix DNA-binding domain"/>
    <property type="match status" value="1"/>
</dbReference>
<evidence type="ECO:0000259" key="1">
    <source>
        <dbReference type="SMART" id="SM00421"/>
    </source>
</evidence>
<dbReference type="InterPro" id="IPR000792">
    <property type="entry name" value="Tscrpt_reg_LuxR_C"/>
</dbReference>
<sequence length="379" mass="42150">MEINPIEFRETLHSIPFSADSWNDLISLIKTSTQSQAGIMMITRDQDHDILNSHSPDFVMSQDVRCAFEESEWFTAALPEKWSRSYLGKGVVLGTDIVPQEKMRTTPFYQEVLSSLGLEYLMAGISLYGEDYRTLLKFFRESKQDNFTGDEVLGLSVLMPEIRQMMRFTERLYERMVVETAESRAGAPRGAATIVINERGEIVQTNQVADDLLSRGRILDARQKHLYAPDSLDSNALSRVMANALGNTGTPVQGCALVGEGSDLGVHQLLALPVPLEEPPFPWMDALRVAVVVVIDPMRKVRVDGGILKTLYHITPAEVALVNAMANGIKPVQYAAQVNRSVATVQTQRQSVFQKIGVSSQLELMSVLRDLTTSFEAPE</sequence>
<dbReference type="EMBL" id="DRLF01000166">
    <property type="protein sequence ID" value="HEC06098.1"/>
    <property type="molecule type" value="Genomic_DNA"/>
</dbReference>
<evidence type="ECO:0000313" key="2">
    <source>
        <dbReference type="EMBL" id="HEC06098.1"/>
    </source>
</evidence>
<dbReference type="InterPro" id="IPR036388">
    <property type="entry name" value="WH-like_DNA-bd_sf"/>
</dbReference>
<gene>
    <name evidence="2" type="ORF">ENJ12_04570</name>
</gene>
<dbReference type="GO" id="GO:0006355">
    <property type="term" value="P:regulation of DNA-templated transcription"/>
    <property type="evidence" value="ECO:0007669"/>
    <property type="project" value="InterPro"/>
</dbReference>
<comment type="caution">
    <text evidence="2">The sequence shown here is derived from an EMBL/GenBank/DDBJ whole genome shotgun (WGS) entry which is preliminary data.</text>
</comment>
<reference evidence="2" key="1">
    <citation type="journal article" date="2020" name="mSystems">
        <title>Genome- and Community-Level Interaction Insights into Carbon Utilization and Element Cycling Functions of Hydrothermarchaeota in Hydrothermal Sediment.</title>
        <authorList>
            <person name="Zhou Z."/>
            <person name="Liu Y."/>
            <person name="Xu W."/>
            <person name="Pan J."/>
            <person name="Luo Z.H."/>
            <person name="Li M."/>
        </authorList>
    </citation>
    <scope>NUCLEOTIDE SEQUENCE [LARGE SCALE GENOMIC DNA]</scope>
    <source>
        <strain evidence="2">HyVt-458</strain>
    </source>
</reference>
<organism evidence="2">
    <name type="scientific">Thiolapillus brandeum</name>
    <dbReference type="NCBI Taxonomy" id="1076588"/>
    <lineage>
        <taxon>Bacteria</taxon>
        <taxon>Pseudomonadati</taxon>
        <taxon>Pseudomonadota</taxon>
        <taxon>Gammaproteobacteria</taxon>
        <taxon>Chromatiales</taxon>
        <taxon>Sedimenticolaceae</taxon>
        <taxon>Thiolapillus</taxon>
    </lineage>
</organism>
<dbReference type="SMART" id="SM00421">
    <property type="entry name" value="HTH_LUXR"/>
    <property type="match status" value="1"/>
</dbReference>
<dbReference type="AlphaFoldDB" id="A0A831RXU3"/>
<proteinExistence type="predicted"/>
<feature type="domain" description="HTH luxR-type" evidence="1">
    <location>
        <begin position="311"/>
        <end position="368"/>
    </location>
</feature>
<dbReference type="GO" id="GO:0003677">
    <property type="term" value="F:DNA binding"/>
    <property type="evidence" value="ECO:0007669"/>
    <property type="project" value="InterPro"/>
</dbReference>
<accession>A0A831RXU3</accession>
<dbReference type="SUPFAM" id="SSF46894">
    <property type="entry name" value="C-terminal effector domain of the bipartite response regulators"/>
    <property type="match status" value="1"/>
</dbReference>
<name>A0A831RXU3_9GAMM</name>
<protein>
    <recommendedName>
        <fullName evidence="1">HTH luxR-type domain-containing protein</fullName>
    </recommendedName>
</protein>
<dbReference type="Proteomes" id="UP000886339">
    <property type="component" value="Unassembled WGS sequence"/>
</dbReference>
<dbReference type="InterPro" id="IPR016032">
    <property type="entry name" value="Sig_transdc_resp-reg_C-effctor"/>
</dbReference>